<sequence length="173" mass="19009">MPPPPILLKGSCLCSKTSFTSNKLPLRLTHCHCISCRKLSGGAFTTWADFPTSAIAWTPTTGTATSTTSTDGKPTLRRSSPIATRGFCESCGSTVSIQYDIDPDVMGVAAGLIDDDCGNVGEVLTRLPKKHIFLKEKAEWYEMDRDGVREVDEWDGFSEDWERKVEMKKRGGV</sequence>
<dbReference type="GO" id="GO:0046872">
    <property type="term" value="F:metal ion binding"/>
    <property type="evidence" value="ECO:0007669"/>
    <property type="project" value="UniProtKB-KW"/>
</dbReference>
<reference evidence="6 7" key="1">
    <citation type="submission" date="2017-10" db="EMBL/GenBank/DDBJ databases">
        <title>Comparative genomics in systemic dimorphic fungi from Ajellomycetaceae.</title>
        <authorList>
            <person name="Munoz J.F."/>
            <person name="Mcewen J.G."/>
            <person name="Clay O.K."/>
            <person name="Cuomo C.A."/>
        </authorList>
    </citation>
    <scope>NUCLEOTIDE SEQUENCE [LARGE SCALE GENOMIC DNA]</scope>
    <source>
        <strain evidence="6 7">UAMH4076</strain>
    </source>
</reference>
<evidence type="ECO:0000256" key="1">
    <source>
        <dbReference type="ARBA" id="ARBA00005495"/>
    </source>
</evidence>
<proteinExistence type="inferred from homology"/>
<evidence type="ECO:0000313" key="7">
    <source>
        <dbReference type="Proteomes" id="UP000226031"/>
    </source>
</evidence>
<evidence type="ECO:0000313" key="6">
    <source>
        <dbReference type="EMBL" id="PGH31561.1"/>
    </source>
</evidence>
<dbReference type="PANTHER" id="PTHR33337:SF40">
    <property type="entry name" value="CENP-V_GFA DOMAIN-CONTAINING PROTEIN-RELATED"/>
    <property type="match status" value="1"/>
</dbReference>
<dbReference type="InterPro" id="IPR011057">
    <property type="entry name" value="Mss4-like_sf"/>
</dbReference>
<protein>
    <recommendedName>
        <fullName evidence="5">CENP-V/GFA domain-containing protein</fullName>
    </recommendedName>
</protein>
<dbReference type="EMBL" id="PDND01000123">
    <property type="protein sequence ID" value="PGH31561.1"/>
    <property type="molecule type" value="Genomic_DNA"/>
</dbReference>
<dbReference type="PANTHER" id="PTHR33337">
    <property type="entry name" value="GFA DOMAIN-CONTAINING PROTEIN"/>
    <property type="match status" value="1"/>
</dbReference>
<dbReference type="SUPFAM" id="SSF51316">
    <property type="entry name" value="Mss4-like"/>
    <property type="match status" value="1"/>
</dbReference>
<evidence type="ECO:0000256" key="2">
    <source>
        <dbReference type="ARBA" id="ARBA00022723"/>
    </source>
</evidence>
<dbReference type="PROSITE" id="PS51891">
    <property type="entry name" value="CENP_V_GFA"/>
    <property type="match status" value="1"/>
</dbReference>
<dbReference type="InterPro" id="IPR006913">
    <property type="entry name" value="CENP-V/GFA"/>
</dbReference>
<accession>A0A2B7ZDV4</accession>
<dbReference type="VEuPathDB" id="FungiDB:EMCG_02725"/>
<keyword evidence="7" id="KW-1185">Reference proteome</keyword>
<keyword evidence="2" id="KW-0479">Metal-binding</keyword>
<gene>
    <name evidence="6" type="ORF">GX50_05654</name>
</gene>
<evidence type="ECO:0000256" key="4">
    <source>
        <dbReference type="ARBA" id="ARBA00023239"/>
    </source>
</evidence>
<dbReference type="AlphaFoldDB" id="A0A2B7ZDV4"/>
<dbReference type="Pfam" id="PF04828">
    <property type="entry name" value="GFA"/>
    <property type="match status" value="1"/>
</dbReference>
<feature type="domain" description="CENP-V/GFA" evidence="5">
    <location>
        <begin position="8"/>
        <end position="142"/>
    </location>
</feature>
<organism evidence="6 7">
    <name type="scientific">[Emmonsia] crescens</name>
    <dbReference type="NCBI Taxonomy" id="73230"/>
    <lineage>
        <taxon>Eukaryota</taxon>
        <taxon>Fungi</taxon>
        <taxon>Dikarya</taxon>
        <taxon>Ascomycota</taxon>
        <taxon>Pezizomycotina</taxon>
        <taxon>Eurotiomycetes</taxon>
        <taxon>Eurotiomycetidae</taxon>
        <taxon>Onygenales</taxon>
        <taxon>Ajellomycetaceae</taxon>
        <taxon>Emergomyces</taxon>
    </lineage>
</organism>
<dbReference type="Proteomes" id="UP000226031">
    <property type="component" value="Unassembled WGS sequence"/>
</dbReference>
<keyword evidence="3" id="KW-0862">Zinc</keyword>
<evidence type="ECO:0000259" key="5">
    <source>
        <dbReference type="PROSITE" id="PS51891"/>
    </source>
</evidence>
<dbReference type="STRING" id="73230.A0A2B7ZDV4"/>
<dbReference type="GO" id="GO:0016846">
    <property type="term" value="F:carbon-sulfur lyase activity"/>
    <property type="evidence" value="ECO:0007669"/>
    <property type="project" value="InterPro"/>
</dbReference>
<comment type="caution">
    <text evidence="6">The sequence shown here is derived from an EMBL/GenBank/DDBJ whole genome shotgun (WGS) entry which is preliminary data.</text>
</comment>
<dbReference type="Gene3D" id="3.90.1590.10">
    <property type="entry name" value="glutathione-dependent formaldehyde- activating enzyme (gfa)"/>
    <property type="match status" value="1"/>
</dbReference>
<comment type="similarity">
    <text evidence="1">Belongs to the Gfa family.</text>
</comment>
<name>A0A2B7ZDV4_9EURO</name>
<evidence type="ECO:0000256" key="3">
    <source>
        <dbReference type="ARBA" id="ARBA00022833"/>
    </source>
</evidence>
<keyword evidence="4" id="KW-0456">Lyase</keyword>